<feature type="signal peptide" evidence="1">
    <location>
        <begin position="1"/>
        <end position="20"/>
    </location>
</feature>
<evidence type="ECO:0000256" key="1">
    <source>
        <dbReference type="SAM" id="SignalP"/>
    </source>
</evidence>
<dbReference type="InterPro" id="IPR025665">
    <property type="entry name" value="Beta-barrel_OMP_2"/>
</dbReference>
<comment type="caution">
    <text evidence="3">The sequence shown here is derived from an EMBL/GenBank/DDBJ whole genome shotgun (WGS) entry which is preliminary data.</text>
</comment>
<gene>
    <name evidence="3" type="ORF">GCM10022388_27400</name>
</gene>
<proteinExistence type="predicted"/>
<evidence type="ECO:0000313" key="4">
    <source>
        <dbReference type="Proteomes" id="UP001500426"/>
    </source>
</evidence>
<protein>
    <recommendedName>
        <fullName evidence="2">Outer membrane protein beta-barrel domain-containing protein</fullName>
    </recommendedName>
</protein>
<keyword evidence="4" id="KW-1185">Reference proteome</keyword>
<name>A0ABP7V4R8_9FLAO</name>
<evidence type="ECO:0000313" key="3">
    <source>
        <dbReference type="EMBL" id="GAA4059172.1"/>
    </source>
</evidence>
<keyword evidence="1" id="KW-0732">Signal</keyword>
<organism evidence="3 4">
    <name type="scientific">Flavobacterium chungnamense</name>
    <dbReference type="NCBI Taxonomy" id="706182"/>
    <lineage>
        <taxon>Bacteria</taxon>
        <taxon>Pseudomonadati</taxon>
        <taxon>Bacteroidota</taxon>
        <taxon>Flavobacteriia</taxon>
        <taxon>Flavobacteriales</taxon>
        <taxon>Flavobacteriaceae</taxon>
        <taxon>Flavobacterium</taxon>
    </lineage>
</organism>
<feature type="domain" description="Outer membrane protein beta-barrel" evidence="2">
    <location>
        <begin position="28"/>
        <end position="181"/>
    </location>
</feature>
<dbReference type="RefSeq" id="WP_345095631.1">
    <property type="nucleotide sequence ID" value="NZ_BAABCS010000031.1"/>
</dbReference>
<sequence length="213" mass="23349">MKNAIIMIAFVAFATTSLKAQTTTTTDNRAKLTLGVKAGTNYSNVYDSEGEDFVADGKFGLAAGAFVVVPLGKIFGIQPEVLYSQKGFKSTGTFLGTNYEMTRTTDFIDVPILISIKPVEYVSLLFGPQFSFLMKQTDDFTGGSLSTSQQDEFDNSNLRKNIFGLTGGVDFNIDHLVIGLRGGWDVKNNDGDGNSTTPRYKNMWYQATIGYKF</sequence>
<dbReference type="Proteomes" id="UP001500426">
    <property type="component" value="Unassembled WGS sequence"/>
</dbReference>
<dbReference type="EMBL" id="BAABCS010000031">
    <property type="protein sequence ID" value="GAA4059172.1"/>
    <property type="molecule type" value="Genomic_DNA"/>
</dbReference>
<evidence type="ECO:0000259" key="2">
    <source>
        <dbReference type="Pfam" id="PF13568"/>
    </source>
</evidence>
<dbReference type="Pfam" id="PF13568">
    <property type="entry name" value="OMP_b-brl_2"/>
    <property type="match status" value="1"/>
</dbReference>
<reference evidence="4" key="1">
    <citation type="journal article" date="2019" name="Int. J. Syst. Evol. Microbiol.">
        <title>The Global Catalogue of Microorganisms (GCM) 10K type strain sequencing project: providing services to taxonomists for standard genome sequencing and annotation.</title>
        <authorList>
            <consortium name="The Broad Institute Genomics Platform"/>
            <consortium name="The Broad Institute Genome Sequencing Center for Infectious Disease"/>
            <person name="Wu L."/>
            <person name="Ma J."/>
        </authorList>
    </citation>
    <scope>NUCLEOTIDE SEQUENCE [LARGE SCALE GENOMIC DNA]</scope>
    <source>
        <strain evidence="4">JCM 17068</strain>
    </source>
</reference>
<feature type="chain" id="PRO_5045394777" description="Outer membrane protein beta-barrel domain-containing protein" evidence="1">
    <location>
        <begin position="21"/>
        <end position="213"/>
    </location>
</feature>
<accession>A0ABP7V4R8</accession>